<feature type="compositionally biased region" description="Polar residues" evidence="1">
    <location>
        <begin position="185"/>
        <end position="205"/>
    </location>
</feature>
<feature type="compositionally biased region" description="Basic and acidic residues" evidence="1">
    <location>
        <begin position="86"/>
        <end position="104"/>
    </location>
</feature>
<dbReference type="Gene3D" id="3.90.190.10">
    <property type="entry name" value="Protein tyrosine phosphatase superfamily"/>
    <property type="match status" value="1"/>
</dbReference>
<dbReference type="InterPro" id="IPR000242">
    <property type="entry name" value="PTP_cat"/>
</dbReference>
<dbReference type="Proteomes" id="UP000193380">
    <property type="component" value="Unassembled WGS sequence"/>
</dbReference>
<evidence type="ECO:0008006" key="6">
    <source>
        <dbReference type="Google" id="ProtNLM"/>
    </source>
</evidence>
<dbReference type="SUPFAM" id="SSF52799">
    <property type="entry name" value="(Phosphotyrosine protein) phosphatases II"/>
    <property type="match status" value="1"/>
</dbReference>
<accession>A0A060X3L3</accession>
<feature type="domain" description="Tyrosine-protein phosphatase" evidence="2">
    <location>
        <begin position="645"/>
        <end position="915"/>
    </location>
</feature>
<dbReference type="PaxDb" id="8022-A0A060X3L3"/>
<dbReference type="FunFam" id="3.90.190.10:FF:000030">
    <property type="entry name" value="Tyrosine-protein phosphatase non-receptor type"/>
    <property type="match status" value="1"/>
</dbReference>
<dbReference type="PANTHER" id="PTHR45706">
    <property type="entry name" value="TYROSINE-PROTEIN PHOSPHATASE"/>
    <property type="match status" value="1"/>
</dbReference>
<sequence length="922" mass="103732">MSMGYTEYMDPKRGNASPGPGHSLTGPPRGQMSLKSSPFCPRSSSRLTQCIIQDHMVSHYKKVYSAKAAIDSSVPKSMLSSVKYNDQLRREQLRKDASRSDRRPQSAGSHSQRSSRANTKASCPSQNTQSGAGQESAYFYLGSSMISTPRINTSFHTKQIVYPSQMVGGSGSPPHFFHCASEYSYRSPNSQRQQPARSTTGTQSGYKAFQDPVQKTYSGDLIQKHAHRFTQDKPFTPRTLKSDSRSYLSQYRYYTPPRGKPAQDQERTIPRLTRQETYHGSTRTKECSSAEWDDQPLGHGTEHEWSDADDESHTLNLSAFGQRSKGNKSVSSDHFHPSFRVSPEGMTSPIMKRVSAEEEEFMYLEFIADVTNEILSRGLYSDRVLERVFERHVDKNKHLLDEDKMCHLLETLRNDLQSPANTPTFSAEPKNGEETELGLLHSHLQGLESLDRGALSETKEDNDLFPYALFNQDSGGLENVVPLSVSTPLYGSPPKRTDSDSLPVGSPDADGGAEGLDEHNHDRENDFPPSLGENTPLTLEEDHNQNLEDNYGGLSKDLEDLERNLSESLHVSNAPNSAGPVVTENINTSMKKRIELKKMGPLKVAALNGLTLSRLPLHQGGKEKPETSNDERCKELQQRMEQGMVFQEYEQVAKRCPAGVCSIAKLPESGERNRFQDVLPYDDTRVELAPSKENNTGYINASHIRIMVGGDEWRYIASQGPLSNTCQDFWQMVWEQGVAIIAMVTAEEEGGREKSFRYWPRLGSRHNTVTYGHFKITTRFRMDSGCYATTGLTIKHVLTGQEHTVWHLQYTDWPDHGCPEDFKGFLSYLEEIQSVRRHTNSTSDPKNTNLPVLVHCSAGVGRSGVVILSEVMIACLEHNEMLDIPTVLNMLRQQRMMMVQTISQYSFIYKVLIQFLRNSRLI</sequence>
<evidence type="ECO:0000259" key="2">
    <source>
        <dbReference type="PROSITE" id="PS50055"/>
    </source>
</evidence>
<feature type="region of interest" description="Disordered" evidence="1">
    <location>
        <begin position="185"/>
        <end position="206"/>
    </location>
</feature>
<dbReference type="PANTHER" id="PTHR45706:SF3">
    <property type="entry name" value="TYROSINE-PROTEIN PHOSPHATASE NON-RECEPTOR TYPE 21"/>
    <property type="match status" value="1"/>
</dbReference>
<dbReference type="Pfam" id="PF00102">
    <property type="entry name" value="Y_phosphatase"/>
    <property type="match status" value="1"/>
</dbReference>
<dbReference type="Pfam" id="PF15244">
    <property type="entry name" value="HSD3"/>
    <property type="match status" value="1"/>
</dbReference>
<proteinExistence type="predicted"/>
<dbReference type="InterPro" id="IPR000387">
    <property type="entry name" value="Tyr_Pase_dom"/>
</dbReference>
<gene>
    <name evidence="4" type="ORF">GSONMT00011930001</name>
</gene>
<dbReference type="GO" id="GO:0005737">
    <property type="term" value="C:cytoplasm"/>
    <property type="evidence" value="ECO:0007669"/>
    <property type="project" value="TreeGrafter"/>
</dbReference>
<feature type="region of interest" description="Disordered" evidence="1">
    <location>
        <begin position="488"/>
        <end position="537"/>
    </location>
</feature>
<dbReference type="AlphaFoldDB" id="A0A060X3L3"/>
<dbReference type="PROSITE" id="PS50055">
    <property type="entry name" value="TYR_PHOSPHATASE_PTP"/>
    <property type="match status" value="1"/>
</dbReference>
<dbReference type="SMART" id="SM00404">
    <property type="entry name" value="PTPc_motif"/>
    <property type="match status" value="1"/>
</dbReference>
<dbReference type="GO" id="GO:0004725">
    <property type="term" value="F:protein tyrosine phosphatase activity"/>
    <property type="evidence" value="ECO:0007669"/>
    <property type="project" value="InterPro"/>
</dbReference>
<dbReference type="PROSITE" id="PS50056">
    <property type="entry name" value="TYR_PHOSPHATASE_2"/>
    <property type="match status" value="1"/>
</dbReference>
<feature type="region of interest" description="Disordered" evidence="1">
    <location>
        <begin position="1"/>
        <end position="40"/>
    </location>
</feature>
<organism evidence="4 5">
    <name type="scientific">Oncorhynchus mykiss</name>
    <name type="common">Rainbow trout</name>
    <name type="synonym">Salmo gairdneri</name>
    <dbReference type="NCBI Taxonomy" id="8022"/>
    <lineage>
        <taxon>Eukaryota</taxon>
        <taxon>Metazoa</taxon>
        <taxon>Chordata</taxon>
        <taxon>Craniata</taxon>
        <taxon>Vertebrata</taxon>
        <taxon>Euteleostomi</taxon>
        <taxon>Actinopterygii</taxon>
        <taxon>Neopterygii</taxon>
        <taxon>Teleostei</taxon>
        <taxon>Protacanthopterygii</taxon>
        <taxon>Salmoniformes</taxon>
        <taxon>Salmonidae</taxon>
        <taxon>Salmoninae</taxon>
        <taxon>Oncorhynchus</taxon>
    </lineage>
</organism>
<dbReference type="PROSITE" id="PS00383">
    <property type="entry name" value="TYR_PHOSPHATASE_1"/>
    <property type="match status" value="1"/>
</dbReference>
<feature type="region of interest" description="Disordered" evidence="1">
    <location>
        <begin position="276"/>
        <end position="311"/>
    </location>
</feature>
<reference evidence="4" key="2">
    <citation type="submission" date="2014-03" db="EMBL/GenBank/DDBJ databases">
        <authorList>
            <person name="Genoscope - CEA"/>
        </authorList>
    </citation>
    <scope>NUCLEOTIDE SEQUENCE</scope>
</reference>
<feature type="compositionally biased region" description="Polar residues" evidence="1">
    <location>
        <begin position="106"/>
        <end position="131"/>
    </location>
</feature>
<reference evidence="4" key="1">
    <citation type="journal article" date="2014" name="Nat. Commun.">
        <title>The rainbow trout genome provides novel insights into evolution after whole-genome duplication in vertebrates.</title>
        <authorList>
            <person name="Berthelot C."/>
            <person name="Brunet F."/>
            <person name="Chalopin D."/>
            <person name="Juanchich A."/>
            <person name="Bernard M."/>
            <person name="Noel B."/>
            <person name="Bento P."/>
            <person name="Da Silva C."/>
            <person name="Labadie K."/>
            <person name="Alberti A."/>
            <person name="Aury J.M."/>
            <person name="Louis A."/>
            <person name="Dehais P."/>
            <person name="Bardou P."/>
            <person name="Montfort J."/>
            <person name="Klopp C."/>
            <person name="Cabau C."/>
            <person name="Gaspin C."/>
            <person name="Thorgaard G.H."/>
            <person name="Boussaha M."/>
            <person name="Quillet E."/>
            <person name="Guyomard R."/>
            <person name="Galiana D."/>
            <person name="Bobe J."/>
            <person name="Volff J.N."/>
            <person name="Genet C."/>
            <person name="Wincker P."/>
            <person name="Jaillon O."/>
            <person name="Roest Crollius H."/>
            <person name="Guiguen Y."/>
        </authorList>
    </citation>
    <scope>NUCLEOTIDE SEQUENCE [LARGE SCALE GENOMIC DNA]</scope>
</reference>
<dbReference type="InterPro" id="IPR029021">
    <property type="entry name" value="Prot-tyrosine_phosphatase-like"/>
</dbReference>
<feature type="domain" description="Tyrosine specific protein phosphatases" evidence="3">
    <location>
        <begin position="826"/>
        <end position="906"/>
    </location>
</feature>
<evidence type="ECO:0000259" key="3">
    <source>
        <dbReference type="PROSITE" id="PS50056"/>
    </source>
</evidence>
<dbReference type="EMBL" id="FR904798">
    <property type="protein sequence ID" value="CDQ71909.1"/>
    <property type="molecule type" value="Genomic_DNA"/>
</dbReference>
<name>A0A060X3L3_ONCMY</name>
<feature type="region of interest" description="Disordered" evidence="1">
    <location>
        <begin position="228"/>
        <end position="247"/>
    </location>
</feature>
<dbReference type="PRINTS" id="PR00700">
    <property type="entry name" value="PRTYPHPHTASE"/>
</dbReference>
<feature type="compositionally biased region" description="Basic and acidic residues" evidence="1">
    <location>
        <begin position="516"/>
        <end position="526"/>
    </location>
</feature>
<evidence type="ECO:0000313" key="4">
    <source>
        <dbReference type="EMBL" id="CDQ71909.1"/>
    </source>
</evidence>
<dbReference type="InterPro" id="IPR003595">
    <property type="entry name" value="Tyr_Pase_cat"/>
</dbReference>
<dbReference type="STRING" id="8022.A0A060X3L3"/>
<feature type="compositionally biased region" description="Basic and acidic residues" evidence="1">
    <location>
        <begin position="276"/>
        <end position="288"/>
    </location>
</feature>
<evidence type="ECO:0000256" key="1">
    <source>
        <dbReference type="SAM" id="MobiDB-lite"/>
    </source>
</evidence>
<dbReference type="InterPro" id="IPR016130">
    <property type="entry name" value="Tyr_Pase_AS"/>
</dbReference>
<evidence type="ECO:0000313" key="5">
    <source>
        <dbReference type="Proteomes" id="UP000193380"/>
    </source>
</evidence>
<protein>
    <recommendedName>
        <fullName evidence="6">Protein-tyrosine-phosphatase</fullName>
    </recommendedName>
</protein>
<dbReference type="SMART" id="SM00194">
    <property type="entry name" value="PTPc"/>
    <property type="match status" value="1"/>
</dbReference>
<feature type="region of interest" description="Disordered" evidence="1">
    <location>
        <begin position="81"/>
        <end position="131"/>
    </location>
</feature>
<dbReference type="InterPro" id="IPR029357">
    <property type="entry name" value="SPATA7"/>
</dbReference>